<keyword evidence="6" id="KW-0498">Mitosis</keyword>
<dbReference type="PIRSF" id="PIRSF005719">
    <property type="entry name" value="SMC"/>
    <property type="match status" value="1"/>
</dbReference>
<dbReference type="GO" id="GO:0051321">
    <property type="term" value="P:meiotic cell cycle"/>
    <property type="evidence" value="ECO:0007669"/>
    <property type="project" value="UniProtKB-KW"/>
</dbReference>
<accession>A0A6A4LRV9</accession>
<evidence type="ECO:0000256" key="8">
    <source>
        <dbReference type="ARBA" id="ARBA00023242"/>
    </source>
</evidence>
<dbReference type="InterPro" id="IPR003395">
    <property type="entry name" value="RecF/RecN/SMC_N"/>
</dbReference>
<evidence type="ECO:0000259" key="12">
    <source>
        <dbReference type="SMART" id="SM00968"/>
    </source>
</evidence>
<dbReference type="InterPro" id="IPR027417">
    <property type="entry name" value="P-loop_NTPase"/>
</dbReference>
<dbReference type="PANTHER" id="PTHR18937">
    <property type="entry name" value="STRUCTURAL MAINTENANCE OF CHROMOSOMES SMC FAMILY MEMBER"/>
    <property type="match status" value="1"/>
</dbReference>
<dbReference type="EMBL" id="QEFC01001001">
    <property type="protein sequence ID" value="KAE9460655.1"/>
    <property type="molecule type" value="Genomic_DNA"/>
</dbReference>
<dbReference type="GO" id="GO:0051301">
    <property type="term" value="P:cell division"/>
    <property type="evidence" value="ECO:0007669"/>
    <property type="project" value="UniProtKB-KW"/>
</dbReference>
<dbReference type="OrthoDB" id="5575062at2759"/>
<organism evidence="13 14">
    <name type="scientific">Rhododendron williamsianum</name>
    <dbReference type="NCBI Taxonomy" id="262921"/>
    <lineage>
        <taxon>Eukaryota</taxon>
        <taxon>Viridiplantae</taxon>
        <taxon>Streptophyta</taxon>
        <taxon>Embryophyta</taxon>
        <taxon>Tracheophyta</taxon>
        <taxon>Spermatophyta</taxon>
        <taxon>Magnoliopsida</taxon>
        <taxon>eudicotyledons</taxon>
        <taxon>Gunneridae</taxon>
        <taxon>Pentapetalae</taxon>
        <taxon>asterids</taxon>
        <taxon>Ericales</taxon>
        <taxon>Ericaceae</taxon>
        <taxon>Ericoideae</taxon>
        <taxon>Rhodoreae</taxon>
        <taxon>Rhododendron</taxon>
    </lineage>
</organism>
<dbReference type="Gene3D" id="1.20.1060.20">
    <property type="match status" value="1"/>
</dbReference>
<keyword evidence="4" id="KW-0158">Chromosome</keyword>
<dbReference type="Proteomes" id="UP000428333">
    <property type="component" value="Linkage Group LG04"/>
</dbReference>
<evidence type="ECO:0000256" key="4">
    <source>
        <dbReference type="ARBA" id="ARBA00022454"/>
    </source>
</evidence>
<evidence type="ECO:0000313" key="14">
    <source>
        <dbReference type="Proteomes" id="UP000428333"/>
    </source>
</evidence>
<dbReference type="GO" id="GO:0003677">
    <property type="term" value="F:DNA binding"/>
    <property type="evidence" value="ECO:0007669"/>
    <property type="project" value="TreeGrafter"/>
</dbReference>
<gene>
    <name evidence="13" type="ORF">C3L33_07403</name>
</gene>
<name>A0A6A4LRV9_9ERIC</name>
<dbReference type="AlphaFoldDB" id="A0A6A4LRV9"/>
<dbReference type="Pfam" id="PF06470">
    <property type="entry name" value="SMC_hinge"/>
    <property type="match status" value="1"/>
</dbReference>
<dbReference type="PANTHER" id="PTHR18937:SF12">
    <property type="entry name" value="STRUCTURAL MAINTENANCE OF CHROMOSOMES PROTEIN"/>
    <property type="match status" value="1"/>
</dbReference>
<dbReference type="GO" id="GO:0008278">
    <property type="term" value="C:cohesin complex"/>
    <property type="evidence" value="ECO:0007669"/>
    <property type="project" value="InterPro"/>
</dbReference>
<dbReference type="SMART" id="SM00968">
    <property type="entry name" value="SMC_hinge"/>
    <property type="match status" value="1"/>
</dbReference>
<evidence type="ECO:0000256" key="10">
    <source>
        <dbReference type="ARBA" id="ARBA00023306"/>
    </source>
</evidence>
<protein>
    <recommendedName>
        <fullName evidence="12">SMC hinge domain-containing protein</fullName>
    </recommendedName>
</protein>
<evidence type="ECO:0000313" key="13">
    <source>
        <dbReference type="EMBL" id="KAE9460655.1"/>
    </source>
</evidence>
<keyword evidence="14" id="KW-1185">Reference proteome</keyword>
<dbReference type="GO" id="GO:0005634">
    <property type="term" value="C:nucleus"/>
    <property type="evidence" value="ECO:0007669"/>
    <property type="project" value="UniProtKB-SubCell"/>
</dbReference>
<keyword evidence="5" id="KW-0132">Cell division</keyword>
<dbReference type="SUPFAM" id="SSF52540">
    <property type="entry name" value="P-loop containing nucleoside triphosphate hydrolases"/>
    <property type="match status" value="2"/>
</dbReference>
<evidence type="ECO:0000256" key="7">
    <source>
        <dbReference type="ARBA" id="ARBA00023054"/>
    </source>
</evidence>
<evidence type="ECO:0000256" key="6">
    <source>
        <dbReference type="ARBA" id="ARBA00022776"/>
    </source>
</evidence>
<proteinExistence type="inferred from homology"/>
<sequence length="1228" mass="140643">MPSLPSPGKILRLELENFKSYKGLQTIGPFFNFTAIIGPNGSGKSNLMDAISFVLGVRTGQLRGSQLKDLIYAFDDREKEQRGRRAFVRLVYQLGSGAELQFTRSITGTGGSEYRIDGRVVNWDEYNAKLRSLGILGDVESIASKNPRELAALIEQISGSDELKGDYEKLEEEKARAEEKSTLLYQKKRTIVSERKQKKEQKEEAEKHLRLQDQLKTLKKDHFLWQLWNIANDIEKADEDADAERRSQQELVQELSDYEHECSIKKKEQAKYLKEIVQCEKKIAEKNSRLDKNQPELVKLKEEMTRISNKIRSSGKDLKKKKEERRKHADEIKKMQNDLNDLTRQLDELHEKAQDGGEKLQLADSQIGEYHRIFGAGNPFLLLKGEFFLQKLMEFRPVVALGIDTGLLKIVDACGGNKAFPLRNSCKDKAGTETSQLRDEKEVQDRQQHTDIEAQKNLEENLQQLESRKQELELQEEQMQAKLKKIVDTVVKRKEELIQVRKEQREMKDKLGNSRRKYDMLKAKIGEVENQLRELKADRYENERDAKSAEAVEALKSLFPGVHGRMTDLCRPTQKKYNLAVTVAMGKFMDAVVYLKDRRLPPQTFIPLQSVRVKPIIEKLRTLRGTAKLVFDTFDPALEKAILFAVGNTLVCDDLDEAKALSWSGERFKVVTVDGTLLTKAGTMTGGTSGGMEARSHKWDDKKIEGLKKTKEGFELELEELGSIREMQLKESEASVKISGLEKKIQYAEIEKKSINDKLERLKQDKENIEKEIHRSSPELHKLKNAIAKRASKISSLEKRINDKVDRIYKNFSESVGVKNIREYEENQLKAAQQMDEERFSLRNQQSKLKYQLEYEQKRDMDSPITKLESSLGALTSDLNEVKAKEEELKSAIRKATDDIDHLKEEVKGMLSAPHVKRSLLEWKSKSEECEKDIQEWRKKISIATTSLAKHSRQLKSKEAQIEQLKSQKQEIFEKCELEGIVLPTISDPMDTGSPTLDPALDFSQLSRSYLQNTRPSQREKLDVEFTQKIGALISEIERTAPNLKALDQYEALLEKERVATEEFEAARKEEKEVADKYNSVKQRRYELFMEAFDHISSINTIDKIYKQLTKSTTHPLGGAAYLNLDNVDEPFLHGISYRPSPFFILDEVDAALDNLNVAKVAGFIRSKSCEGSWGNQDIEGGSGFQSIVISLKDSFYDKAEALVGVYRDSERSCSRTLTFDLTKYRES</sequence>
<comment type="similarity">
    <text evidence="3">Belongs to the SMC family. SMC1 subfamily.</text>
</comment>
<dbReference type="InterPro" id="IPR024704">
    <property type="entry name" value="SMC"/>
</dbReference>
<feature type="coiled-coil region" evidence="11">
    <location>
        <begin position="455"/>
        <end position="557"/>
    </location>
</feature>
<dbReference type="Gene3D" id="3.40.50.300">
    <property type="entry name" value="P-loop containing nucleotide triphosphate hydrolases"/>
    <property type="match status" value="2"/>
</dbReference>
<keyword evidence="10" id="KW-0131">Cell cycle</keyword>
<evidence type="ECO:0000256" key="3">
    <source>
        <dbReference type="ARBA" id="ARBA00005597"/>
    </source>
</evidence>
<comment type="caution">
    <text evidence="13">The sequence shown here is derived from an EMBL/GenBank/DDBJ whole genome shotgun (WGS) entry which is preliminary data.</text>
</comment>
<dbReference type="GO" id="GO:0005524">
    <property type="term" value="F:ATP binding"/>
    <property type="evidence" value="ECO:0007669"/>
    <property type="project" value="InterPro"/>
</dbReference>
<dbReference type="GO" id="GO:0007062">
    <property type="term" value="P:sister chromatid cohesion"/>
    <property type="evidence" value="ECO:0007669"/>
    <property type="project" value="InterPro"/>
</dbReference>
<evidence type="ECO:0000256" key="11">
    <source>
        <dbReference type="SAM" id="Coils"/>
    </source>
</evidence>
<evidence type="ECO:0000256" key="5">
    <source>
        <dbReference type="ARBA" id="ARBA00022618"/>
    </source>
</evidence>
<feature type="coiled-coil region" evidence="11">
    <location>
        <begin position="160"/>
        <end position="261"/>
    </location>
</feature>
<dbReference type="Gene3D" id="3.30.70.1620">
    <property type="match status" value="1"/>
</dbReference>
<dbReference type="InterPro" id="IPR036277">
    <property type="entry name" value="SMC_hinge_sf"/>
</dbReference>
<feature type="non-terminal residue" evidence="13">
    <location>
        <position position="1"/>
    </location>
</feature>
<keyword evidence="9" id="KW-0469">Meiosis</keyword>
<dbReference type="CDD" id="cd03275">
    <property type="entry name" value="ABC_SMC1_euk"/>
    <property type="match status" value="1"/>
</dbReference>
<keyword evidence="8" id="KW-0539">Nucleus</keyword>
<dbReference type="InterPro" id="IPR028468">
    <property type="entry name" value="Smc1_ABC"/>
</dbReference>
<evidence type="ECO:0000256" key="1">
    <source>
        <dbReference type="ARBA" id="ARBA00004123"/>
    </source>
</evidence>
<feature type="coiled-coil region" evidence="11">
    <location>
        <begin position="865"/>
        <end position="975"/>
    </location>
</feature>
<evidence type="ECO:0000256" key="2">
    <source>
        <dbReference type="ARBA" id="ARBA00004286"/>
    </source>
</evidence>
<keyword evidence="7 11" id="KW-0175">Coiled coil</keyword>
<dbReference type="InterPro" id="IPR010935">
    <property type="entry name" value="SMC_hinge"/>
</dbReference>
<feature type="coiled-coil region" evidence="11">
    <location>
        <begin position="738"/>
        <end position="800"/>
    </location>
</feature>
<feature type="coiled-coil region" evidence="11">
    <location>
        <begin position="318"/>
        <end position="359"/>
    </location>
</feature>
<reference evidence="13 14" key="1">
    <citation type="journal article" date="2019" name="Genome Biol. Evol.">
        <title>The Rhododendron genome and chromosomal organization provide insight into shared whole-genome duplications across the heath family (Ericaceae).</title>
        <authorList>
            <person name="Soza V.L."/>
            <person name="Lindsley D."/>
            <person name="Waalkes A."/>
            <person name="Ramage E."/>
            <person name="Patwardhan R.P."/>
            <person name="Burton J.N."/>
            <person name="Adey A."/>
            <person name="Kumar A."/>
            <person name="Qiu R."/>
            <person name="Shendure J."/>
            <person name="Hall B."/>
        </authorList>
    </citation>
    <scope>NUCLEOTIDE SEQUENCE [LARGE SCALE GENOMIC DNA]</scope>
    <source>
        <strain evidence="13">RSF 1966-606</strain>
    </source>
</reference>
<feature type="domain" description="SMC hinge" evidence="12">
    <location>
        <begin position="560"/>
        <end position="662"/>
    </location>
</feature>
<dbReference type="Pfam" id="PF02463">
    <property type="entry name" value="SMC_N"/>
    <property type="match status" value="1"/>
</dbReference>
<evidence type="ECO:0000256" key="9">
    <source>
        <dbReference type="ARBA" id="ARBA00023254"/>
    </source>
</evidence>
<dbReference type="GO" id="GO:0016887">
    <property type="term" value="F:ATP hydrolysis activity"/>
    <property type="evidence" value="ECO:0007669"/>
    <property type="project" value="InterPro"/>
</dbReference>
<dbReference type="SUPFAM" id="SSF75553">
    <property type="entry name" value="Smc hinge domain"/>
    <property type="match status" value="1"/>
</dbReference>
<comment type="subcellular location">
    <subcellularLocation>
        <location evidence="2">Chromosome</location>
    </subcellularLocation>
    <subcellularLocation>
        <location evidence="1">Nucleus</location>
    </subcellularLocation>
</comment>